<evidence type="ECO:0000256" key="2">
    <source>
        <dbReference type="ARBA" id="ARBA00022553"/>
    </source>
</evidence>
<dbReference type="PANTHER" id="PTHR14514">
    <property type="entry name" value="PKA ANCHORING PROTEIN"/>
    <property type="match status" value="1"/>
</dbReference>
<accession>A0A3Q0RQN8</accession>
<evidence type="ECO:0000313" key="7">
    <source>
        <dbReference type="Proteomes" id="UP000261340"/>
    </source>
</evidence>
<dbReference type="Proteomes" id="UP000261340">
    <property type="component" value="Unplaced"/>
</dbReference>
<name>A0A3Q0RQN8_AMPCI</name>
<evidence type="ECO:0000313" key="6">
    <source>
        <dbReference type="Ensembl" id="ENSACIP00000014674.1"/>
    </source>
</evidence>
<dbReference type="AlphaFoldDB" id="A0A3Q0RQN8"/>
<organism evidence="6 7">
    <name type="scientific">Amphilophus citrinellus</name>
    <name type="common">Midas cichlid</name>
    <name type="synonym">Cichlasoma citrinellum</name>
    <dbReference type="NCBI Taxonomy" id="61819"/>
    <lineage>
        <taxon>Eukaryota</taxon>
        <taxon>Metazoa</taxon>
        <taxon>Chordata</taxon>
        <taxon>Craniata</taxon>
        <taxon>Vertebrata</taxon>
        <taxon>Euteleostomi</taxon>
        <taxon>Actinopterygii</taxon>
        <taxon>Neopterygii</taxon>
        <taxon>Teleostei</taxon>
        <taxon>Neoteleostei</taxon>
        <taxon>Acanthomorphata</taxon>
        <taxon>Ovalentaria</taxon>
        <taxon>Cichlomorphae</taxon>
        <taxon>Cichliformes</taxon>
        <taxon>Cichlidae</taxon>
        <taxon>New World cichlids</taxon>
        <taxon>Cichlasomatinae</taxon>
        <taxon>Heroini</taxon>
        <taxon>Amphilophus</taxon>
    </lineage>
</organism>
<dbReference type="Ensembl" id="ENSACIT00000015069.1">
    <property type="protein sequence ID" value="ENSACIP00000014674.1"/>
    <property type="gene ID" value="ENSACIG00000011404.1"/>
</dbReference>
<reference evidence="6" key="2">
    <citation type="submission" date="2025-09" db="UniProtKB">
        <authorList>
            <consortium name="Ensembl"/>
        </authorList>
    </citation>
    <scope>IDENTIFICATION</scope>
</reference>
<keyword evidence="2" id="KW-0597">Phosphoprotein</keyword>
<dbReference type="GeneTree" id="ENSGT00940000176966"/>
<dbReference type="PANTHER" id="PTHR14514:SF4">
    <property type="entry name" value="NESPRIN-2"/>
    <property type="match status" value="1"/>
</dbReference>
<evidence type="ECO:0000256" key="5">
    <source>
        <dbReference type="SAM" id="MobiDB-lite"/>
    </source>
</evidence>
<reference evidence="6" key="1">
    <citation type="submission" date="2025-08" db="UniProtKB">
        <authorList>
            <consortium name="Ensembl"/>
        </authorList>
    </citation>
    <scope>IDENTIFICATION</scope>
</reference>
<feature type="region of interest" description="Disordered" evidence="5">
    <location>
        <begin position="62"/>
        <end position="82"/>
    </location>
</feature>
<dbReference type="OMA" id="CPVESSF"/>
<evidence type="ECO:0000256" key="1">
    <source>
        <dbReference type="ARBA" id="ARBA00004308"/>
    </source>
</evidence>
<proteinExistence type="predicted"/>
<protein>
    <submittedName>
        <fullName evidence="6">Si:dkeyp-77c8.3</fullName>
    </submittedName>
</protein>
<evidence type="ECO:0000256" key="3">
    <source>
        <dbReference type="ARBA" id="ARBA00022737"/>
    </source>
</evidence>
<keyword evidence="3" id="KW-0677">Repeat</keyword>
<evidence type="ECO:0000256" key="4">
    <source>
        <dbReference type="ARBA" id="ARBA00023136"/>
    </source>
</evidence>
<keyword evidence="7" id="KW-1185">Reference proteome</keyword>
<comment type="subcellular location">
    <subcellularLocation>
        <location evidence="1">Endomembrane system</location>
    </subcellularLocation>
</comment>
<dbReference type="STRING" id="61819.ENSACIP00000014674"/>
<sequence length="140" mass="15977">LSPTAMARQVEEAQHLEDQWSNAAQDAANVIQSKETQLQVVTDYCQQIQTAKTTVDKTTAELDAVQSPQESSSKEAEQLGYLQRSMEENRTVIGELLVTHAKLCPHLTRYEQATAETEQKNLQERWRALERTVERMLHHT</sequence>
<keyword evidence="4" id="KW-0472">Membrane</keyword>